<dbReference type="EMBL" id="AP003415">
    <property type="protein sequence ID" value="BAD82307.1"/>
    <property type="molecule type" value="Genomic_DNA"/>
</dbReference>
<feature type="region of interest" description="Disordered" evidence="1">
    <location>
        <begin position="1"/>
        <end position="42"/>
    </location>
</feature>
<dbReference type="Proteomes" id="UP000000763">
    <property type="component" value="Chromosome 1"/>
</dbReference>
<evidence type="ECO:0000313" key="3">
    <source>
        <dbReference type="Proteomes" id="UP000000763"/>
    </source>
</evidence>
<dbReference type="AlphaFoldDB" id="A0A0P0VAK0"/>
<accession>A0A0P0VAK0</accession>
<reference evidence="3" key="2">
    <citation type="journal article" date="2008" name="Nucleic Acids Res.">
        <title>The rice annotation project database (RAP-DB): 2008 update.</title>
        <authorList>
            <consortium name="The rice annotation project (RAP)"/>
        </authorList>
    </citation>
    <scope>GENOME REANNOTATION</scope>
    <source>
        <strain evidence="3">cv. Nipponbare</strain>
    </source>
</reference>
<evidence type="ECO:0000256" key="1">
    <source>
        <dbReference type="SAM" id="MobiDB-lite"/>
    </source>
</evidence>
<protein>
    <submittedName>
        <fullName evidence="2">Uncharacterized protein</fullName>
    </submittedName>
</protein>
<feature type="compositionally biased region" description="Low complexity" evidence="1">
    <location>
        <begin position="1"/>
        <end position="10"/>
    </location>
</feature>
<organism evidence="2 3">
    <name type="scientific">Oryza sativa subsp. japonica</name>
    <name type="common">Rice</name>
    <dbReference type="NCBI Taxonomy" id="39947"/>
    <lineage>
        <taxon>Eukaryota</taxon>
        <taxon>Viridiplantae</taxon>
        <taxon>Streptophyta</taxon>
        <taxon>Embryophyta</taxon>
        <taxon>Tracheophyta</taxon>
        <taxon>Spermatophyta</taxon>
        <taxon>Magnoliopsida</taxon>
        <taxon>Liliopsida</taxon>
        <taxon>Poales</taxon>
        <taxon>Poaceae</taxon>
        <taxon>BOP clade</taxon>
        <taxon>Oryzoideae</taxon>
        <taxon>Oryzeae</taxon>
        <taxon>Oryzinae</taxon>
        <taxon>Oryza</taxon>
        <taxon>Oryza sativa</taxon>
    </lineage>
</organism>
<sequence length="112" mass="11846">MASLARASRAAPRRAHATPGPRSAGRMGAGIARSPPTIRRDGEAARANALPLLTGMGNSGAMPLCPLKQAYKSRKTSTKYVATCQTSDRAFEPIMTGMIMGEFVKDSGRFCC</sequence>
<proteinExistence type="predicted"/>
<reference evidence="3" key="1">
    <citation type="journal article" date="2005" name="Nature">
        <title>The map-based sequence of the rice genome.</title>
        <authorList>
            <consortium name="International rice genome sequencing project (IRGSP)"/>
            <person name="Matsumoto T."/>
            <person name="Wu J."/>
            <person name="Kanamori H."/>
            <person name="Katayose Y."/>
            <person name="Fujisawa M."/>
            <person name="Namiki N."/>
            <person name="Mizuno H."/>
            <person name="Yamamoto K."/>
            <person name="Antonio B.A."/>
            <person name="Baba T."/>
            <person name="Sakata K."/>
            <person name="Nagamura Y."/>
            <person name="Aoki H."/>
            <person name="Arikawa K."/>
            <person name="Arita K."/>
            <person name="Bito T."/>
            <person name="Chiden Y."/>
            <person name="Fujitsuka N."/>
            <person name="Fukunaka R."/>
            <person name="Hamada M."/>
            <person name="Harada C."/>
            <person name="Hayashi A."/>
            <person name="Hijishita S."/>
            <person name="Honda M."/>
            <person name="Hosokawa S."/>
            <person name="Ichikawa Y."/>
            <person name="Idonuma A."/>
            <person name="Iijima M."/>
            <person name="Ikeda M."/>
            <person name="Ikeno M."/>
            <person name="Ito K."/>
            <person name="Ito S."/>
            <person name="Ito T."/>
            <person name="Ito Y."/>
            <person name="Ito Y."/>
            <person name="Iwabuchi A."/>
            <person name="Kamiya K."/>
            <person name="Karasawa W."/>
            <person name="Kurita K."/>
            <person name="Katagiri S."/>
            <person name="Kikuta A."/>
            <person name="Kobayashi H."/>
            <person name="Kobayashi N."/>
            <person name="Machita K."/>
            <person name="Maehara T."/>
            <person name="Masukawa M."/>
            <person name="Mizubayashi T."/>
            <person name="Mukai Y."/>
            <person name="Nagasaki H."/>
            <person name="Nagata Y."/>
            <person name="Naito S."/>
            <person name="Nakashima M."/>
            <person name="Nakama Y."/>
            <person name="Nakamichi Y."/>
            <person name="Nakamura M."/>
            <person name="Meguro A."/>
            <person name="Negishi M."/>
            <person name="Ohta I."/>
            <person name="Ohta T."/>
            <person name="Okamoto M."/>
            <person name="Ono N."/>
            <person name="Saji S."/>
            <person name="Sakaguchi M."/>
            <person name="Sakai K."/>
            <person name="Shibata M."/>
            <person name="Shimokawa T."/>
            <person name="Song J."/>
            <person name="Takazaki Y."/>
            <person name="Terasawa K."/>
            <person name="Tsugane M."/>
            <person name="Tsuji K."/>
            <person name="Ueda S."/>
            <person name="Waki K."/>
            <person name="Yamagata H."/>
            <person name="Yamamoto M."/>
            <person name="Yamamoto S."/>
            <person name="Yamane H."/>
            <person name="Yoshiki S."/>
            <person name="Yoshihara R."/>
            <person name="Yukawa K."/>
            <person name="Zhong H."/>
            <person name="Yano M."/>
            <person name="Yuan Q."/>
            <person name="Ouyang S."/>
            <person name="Liu J."/>
            <person name="Jones K.M."/>
            <person name="Gansberger K."/>
            <person name="Moffat K."/>
            <person name="Hill J."/>
            <person name="Bera J."/>
            <person name="Fadrosh D."/>
            <person name="Jin S."/>
            <person name="Johri S."/>
            <person name="Kim M."/>
            <person name="Overton L."/>
            <person name="Reardon M."/>
            <person name="Tsitrin T."/>
            <person name="Vuong H."/>
            <person name="Weaver B."/>
            <person name="Ciecko A."/>
            <person name="Tallon L."/>
            <person name="Jackson J."/>
            <person name="Pai G."/>
            <person name="Aken S.V."/>
            <person name="Utterback T."/>
            <person name="Reidmuller S."/>
            <person name="Feldblyum T."/>
            <person name="Hsiao J."/>
            <person name="Zismann V."/>
            <person name="Iobst S."/>
            <person name="de Vazeille A.R."/>
            <person name="Buell C.R."/>
            <person name="Ying K."/>
            <person name="Li Y."/>
            <person name="Lu T."/>
            <person name="Huang Y."/>
            <person name="Zhao Q."/>
            <person name="Feng Q."/>
            <person name="Zhang L."/>
            <person name="Zhu J."/>
            <person name="Weng Q."/>
            <person name="Mu J."/>
            <person name="Lu Y."/>
            <person name="Fan D."/>
            <person name="Liu Y."/>
            <person name="Guan J."/>
            <person name="Zhang Y."/>
            <person name="Yu S."/>
            <person name="Liu X."/>
            <person name="Zhang Y."/>
            <person name="Hong G."/>
            <person name="Han B."/>
            <person name="Choisne N."/>
            <person name="Demange N."/>
            <person name="Orjeda G."/>
            <person name="Samain S."/>
            <person name="Cattolico L."/>
            <person name="Pelletier E."/>
            <person name="Couloux A."/>
            <person name="Segurens B."/>
            <person name="Wincker P."/>
            <person name="D'Hont A."/>
            <person name="Scarpelli C."/>
            <person name="Weissenbach J."/>
            <person name="Salanoubat M."/>
            <person name="Quetier F."/>
            <person name="Yu Y."/>
            <person name="Kim H.R."/>
            <person name="Rambo T."/>
            <person name="Currie J."/>
            <person name="Collura K."/>
            <person name="Luo M."/>
            <person name="Yang T."/>
            <person name="Ammiraju J.S.S."/>
            <person name="Engler F."/>
            <person name="Soderlund C."/>
            <person name="Wing R.A."/>
            <person name="Palmer L.E."/>
            <person name="de la Bastide M."/>
            <person name="Spiegel L."/>
            <person name="Nascimento L."/>
            <person name="Zutavern T."/>
            <person name="O'Shaughnessy A."/>
            <person name="Dike S."/>
            <person name="Dedhia N."/>
            <person name="Preston R."/>
            <person name="Balija V."/>
            <person name="McCombie W.R."/>
            <person name="Chow T."/>
            <person name="Chen H."/>
            <person name="Chung M."/>
            <person name="Chen C."/>
            <person name="Shaw J."/>
            <person name="Wu H."/>
            <person name="Hsiao K."/>
            <person name="Chao Y."/>
            <person name="Chu M."/>
            <person name="Cheng C."/>
            <person name="Hour A."/>
            <person name="Lee P."/>
            <person name="Lin S."/>
            <person name="Lin Y."/>
            <person name="Liou J."/>
            <person name="Liu S."/>
            <person name="Hsing Y."/>
            <person name="Raghuvanshi S."/>
            <person name="Mohanty A."/>
            <person name="Bharti A.K."/>
            <person name="Gaur A."/>
            <person name="Gupta V."/>
            <person name="Kumar D."/>
            <person name="Ravi V."/>
            <person name="Vij S."/>
            <person name="Kapur A."/>
            <person name="Khurana P."/>
            <person name="Khurana P."/>
            <person name="Khurana J.P."/>
            <person name="Tyagi A.K."/>
            <person name="Gaikwad K."/>
            <person name="Singh A."/>
            <person name="Dalal V."/>
            <person name="Srivastava S."/>
            <person name="Dixit A."/>
            <person name="Pal A.K."/>
            <person name="Ghazi I.A."/>
            <person name="Yadav M."/>
            <person name="Pandit A."/>
            <person name="Bhargava A."/>
            <person name="Sureshbabu K."/>
            <person name="Batra K."/>
            <person name="Sharma T.R."/>
            <person name="Mohapatra T."/>
            <person name="Singh N.K."/>
            <person name="Messing J."/>
            <person name="Nelson A.B."/>
            <person name="Fuks G."/>
            <person name="Kavchok S."/>
            <person name="Keizer G."/>
            <person name="Linton E."/>
            <person name="Llaca V."/>
            <person name="Song R."/>
            <person name="Tanyolac B."/>
            <person name="Young S."/>
            <person name="Ho-Il K."/>
            <person name="Hahn J.H."/>
            <person name="Sangsakoo G."/>
            <person name="Vanavichit A."/>
            <person name="de Mattos Luiz.A.T."/>
            <person name="Zimmer P.D."/>
            <person name="Malone G."/>
            <person name="Dellagostin O."/>
            <person name="de Oliveira A.C."/>
            <person name="Bevan M."/>
            <person name="Bancroft I."/>
            <person name="Minx P."/>
            <person name="Cordum H."/>
            <person name="Wilson R."/>
            <person name="Cheng Z."/>
            <person name="Jin W."/>
            <person name="Jiang J."/>
            <person name="Leong S.A."/>
            <person name="Iwama H."/>
            <person name="Gojobori T."/>
            <person name="Itoh T."/>
            <person name="Niimura Y."/>
            <person name="Fujii Y."/>
            <person name="Habara T."/>
            <person name="Sakai H."/>
            <person name="Sato Y."/>
            <person name="Wilson G."/>
            <person name="Kumar K."/>
            <person name="McCouch S."/>
            <person name="Juretic N."/>
            <person name="Hoen D."/>
            <person name="Wright S."/>
            <person name="Bruskiewich R."/>
            <person name="Bureau T."/>
            <person name="Miyao A."/>
            <person name="Hirochika H."/>
            <person name="Nishikawa T."/>
            <person name="Kadowaki K."/>
            <person name="Sugiura M."/>
            <person name="Burr B."/>
            <person name="Sasaki T."/>
        </authorList>
    </citation>
    <scope>NUCLEOTIDE SEQUENCE [LARGE SCALE GENOMIC DNA]</scope>
    <source>
        <strain evidence="3">cv. Nipponbare</strain>
    </source>
</reference>
<gene>
    <name evidence="2" type="primary">OJ1402_H07.14</name>
</gene>
<evidence type="ECO:0000313" key="2">
    <source>
        <dbReference type="EMBL" id="BAD82307.1"/>
    </source>
</evidence>
<name>A0A0P0VAK0_ORYSJ</name>